<reference evidence="2 3" key="1">
    <citation type="submission" date="2020-10" db="EMBL/GenBank/DDBJ databases">
        <authorList>
            <person name="Castelo-Branco R."/>
            <person name="Eusebio N."/>
            <person name="Adriana R."/>
            <person name="Vieira A."/>
            <person name="Brugerolle De Fraissinette N."/>
            <person name="Rezende De Castro R."/>
            <person name="Schneider M.P."/>
            <person name="Vasconcelos V."/>
            <person name="Leao P.N."/>
        </authorList>
    </citation>
    <scope>NUCLEOTIDE SEQUENCE [LARGE SCALE GENOMIC DNA]</scope>
    <source>
        <strain evidence="2 3">LEGE 03274</strain>
    </source>
</reference>
<dbReference type="Proteomes" id="UP000654604">
    <property type="component" value="Unassembled WGS sequence"/>
</dbReference>
<evidence type="ECO:0000313" key="2">
    <source>
        <dbReference type="EMBL" id="MBE9221217.1"/>
    </source>
</evidence>
<proteinExistence type="predicted"/>
<sequence length="215" mass="24804">MIRFFKRFSCFSGLFLPKLVYGAIALTTFLMVYFFHGQGLTLQGIENLSWNNPVYAQRISPETIALQVYEKIPEIPKNNQYTSVNSGQIIPEHTLISRLIRYHEYIKSRPVIFRLDWKLTLADYLGYNETMREERYPGFSTLTENPFTEDVRLIRSLSRKQRNQLVDVLVSIYQPTTPESEESSDDSNPAENNSSDNNNTSPILPRRGGANLLMP</sequence>
<organism evidence="2 3">
    <name type="scientific">Cyanobacterium stanieri LEGE 03274</name>
    <dbReference type="NCBI Taxonomy" id="1828756"/>
    <lineage>
        <taxon>Bacteria</taxon>
        <taxon>Bacillati</taxon>
        <taxon>Cyanobacteriota</taxon>
        <taxon>Cyanophyceae</taxon>
        <taxon>Oscillatoriophycideae</taxon>
        <taxon>Chroococcales</taxon>
        <taxon>Geminocystaceae</taxon>
        <taxon>Cyanobacterium</taxon>
    </lineage>
</organism>
<dbReference type="RefSeq" id="WP_193799413.1">
    <property type="nucleotide sequence ID" value="NZ_JADEWC010000001.1"/>
</dbReference>
<comment type="caution">
    <text evidence="2">The sequence shown here is derived from an EMBL/GenBank/DDBJ whole genome shotgun (WGS) entry which is preliminary data.</text>
</comment>
<protein>
    <submittedName>
        <fullName evidence="2">Uncharacterized protein</fullName>
    </submittedName>
</protein>
<gene>
    <name evidence="2" type="ORF">IQ215_00760</name>
</gene>
<feature type="compositionally biased region" description="Low complexity" evidence="1">
    <location>
        <begin position="186"/>
        <end position="202"/>
    </location>
</feature>
<keyword evidence="3" id="KW-1185">Reference proteome</keyword>
<dbReference type="EMBL" id="JADEWC010000001">
    <property type="protein sequence ID" value="MBE9221217.1"/>
    <property type="molecule type" value="Genomic_DNA"/>
</dbReference>
<accession>A0ABR9V003</accession>
<name>A0ABR9V003_9CHRO</name>
<feature type="region of interest" description="Disordered" evidence="1">
    <location>
        <begin position="175"/>
        <end position="215"/>
    </location>
</feature>
<evidence type="ECO:0000256" key="1">
    <source>
        <dbReference type="SAM" id="MobiDB-lite"/>
    </source>
</evidence>
<evidence type="ECO:0000313" key="3">
    <source>
        <dbReference type="Proteomes" id="UP000654604"/>
    </source>
</evidence>